<feature type="transmembrane region" description="Helical" evidence="1">
    <location>
        <begin position="69"/>
        <end position="91"/>
    </location>
</feature>
<keyword evidence="1" id="KW-0812">Transmembrane</keyword>
<evidence type="ECO:0000313" key="3">
    <source>
        <dbReference type="Proteomes" id="UP000590738"/>
    </source>
</evidence>
<accession>A0A7W2LLT6</accession>
<protein>
    <submittedName>
        <fullName evidence="2">Uncharacterized protein</fullName>
    </submittedName>
</protein>
<proteinExistence type="predicted"/>
<keyword evidence="1" id="KW-1133">Transmembrane helix</keyword>
<organism evidence="2 3">
    <name type="scientific">Pseudomonas juntendi</name>
    <dbReference type="NCBI Taxonomy" id="2666183"/>
    <lineage>
        <taxon>Bacteria</taxon>
        <taxon>Pseudomonadati</taxon>
        <taxon>Pseudomonadota</taxon>
        <taxon>Gammaproteobacteria</taxon>
        <taxon>Pseudomonadales</taxon>
        <taxon>Pseudomonadaceae</taxon>
        <taxon>Pseudomonas</taxon>
    </lineage>
</organism>
<dbReference type="RefSeq" id="WP_029887085.1">
    <property type="nucleotide sequence ID" value="NZ_BQHP01000073.1"/>
</dbReference>
<dbReference type="EMBL" id="JACGCZ010000017">
    <property type="protein sequence ID" value="MBA6143239.1"/>
    <property type="molecule type" value="Genomic_DNA"/>
</dbReference>
<evidence type="ECO:0000256" key="1">
    <source>
        <dbReference type="SAM" id="Phobius"/>
    </source>
</evidence>
<comment type="caution">
    <text evidence="2">The sequence shown here is derived from an EMBL/GenBank/DDBJ whole genome shotgun (WGS) entry which is preliminary data.</text>
</comment>
<sequence>MSKSNQLWDLAIEWVSKKIRSPFSNKVTRFLLITGAGIVAAPLLLHMFANALLKHFLGIDLGVEPPGTMTYIAGFCFMLLGVVNNTIHNYLTHTHQVRVKNAEVSIYKETWGKLDTALDDTARLSSLYTTYYASRDEELVLKAEESIISCMDWLRKNRPFYYSDAFYEKCSQICAQARQETRAFRACIEAKKMEEATIGKNGPLTNHMEFYKKIYNYEMAQKEMAQNVKAMRREYEAVCVEIRDRLA</sequence>
<dbReference type="AlphaFoldDB" id="A0A7W2LLT6"/>
<evidence type="ECO:0000313" key="2">
    <source>
        <dbReference type="EMBL" id="MBA6143239.1"/>
    </source>
</evidence>
<gene>
    <name evidence="2" type="ORF">H4B97_12300</name>
</gene>
<feature type="transmembrane region" description="Helical" evidence="1">
    <location>
        <begin position="27"/>
        <end position="49"/>
    </location>
</feature>
<dbReference type="Proteomes" id="UP000590738">
    <property type="component" value="Unassembled WGS sequence"/>
</dbReference>
<reference evidence="2 3" key="1">
    <citation type="submission" date="2020-07" db="EMBL/GenBank/DDBJ databases">
        <title>Diversity of carbapenemase encoding genes among Pseudomonas putida group clinical isolates in a tertiary Brazilian hospital.</title>
        <authorList>
            <person name="Alberto-Lei F."/>
            <person name="Nodari C.S."/>
            <person name="Streling A.P."/>
            <person name="Paulino J.T."/>
            <person name="Bessa-Neto F.O."/>
            <person name="Cayo R."/>
            <person name="Gales A.C."/>
        </authorList>
    </citation>
    <scope>NUCLEOTIDE SEQUENCE [LARGE SCALE GENOMIC DNA]</scope>
    <source>
        <strain evidence="2 3">12273</strain>
    </source>
</reference>
<keyword evidence="1" id="KW-0472">Membrane</keyword>
<name>A0A7W2LLT6_9PSED</name>